<gene>
    <name evidence="1" type="ORF">FB45DRAFT_859646</name>
</gene>
<keyword evidence="2" id="KW-1185">Reference proteome</keyword>
<evidence type="ECO:0000313" key="2">
    <source>
        <dbReference type="Proteomes" id="UP001221142"/>
    </source>
</evidence>
<evidence type="ECO:0000313" key="1">
    <source>
        <dbReference type="EMBL" id="KAJ7651019.1"/>
    </source>
</evidence>
<reference evidence="1" key="1">
    <citation type="submission" date="2023-03" db="EMBL/GenBank/DDBJ databases">
        <title>Massive genome expansion in bonnet fungi (Mycena s.s.) driven by repeated elements and novel gene families across ecological guilds.</title>
        <authorList>
            <consortium name="Lawrence Berkeley National Laboratory"/>
            <person name="Harder C.B."/>
            <person name="Miyauchi S."/>
            <person name="Viragh M."/>
            <person name="Kuo A."/>
            <person name="Thoen E."/>
            <person name="Andreopoulos B."/>
            <person name="Lu D."/>
            <person name="Skrede I."/>
            <person name="Drula E."/>
            <person name="Henrissat B."/>
            <person name="Morin E."/>
            <person name="Kohler A."/>
            <person name="Barry K."/>
            <person name="LaButti K."/>
            <person name="Morin E."/>
            <person name="Salamov A."/>
            <person name="Lipzen A."/>
            <person name="Mereny Z."/>
            <person name="Hegedus B."/>
            <person name="Baldrian P."/>
            <person name="Stursova M."/>
            <person name="Weitz H."/>
            <person name="Taylor A."/>
            <person name="Grigoriev I.V."/>
            <person name="Nagy L.G."/>
            <person name="Martin F."/>
            <person name="Kauserud H."/>
        </authorList>
    </citation>
    <scope>NUCLEOTIDE SEQUENCE</scope>
    <source>
        <strain evidence="1">9284</strain>
    </source>
</reference>
<name>A0AAD7CKE5_9AGAR</name>
<protein>
    <recommendedName>
        <fullName evidence="3">F-box domain-containing protein</fullName>
    </recommendedName>
</protein>
<sequence>MSSAVDHIPELYGQILHFLENSDLNFTSLVSWSFAAPSRALLFREIVLHSRSTTRRLARVLDCSPHLIQSIRILRVHIRSDVLIALPGVRFVALQEIHFTELEDTCPISLAQQLICGLPDLRKLTLSSGVRDLMDFHDLFHNLPTTVTALGFNRMFLTGPASLYPGISQGTKRLVAKSLQFSHTMYPAKWLLECPFDISHLSAFHTWSHALASITQFSQSSITFFRAFSPNTNTSLLSEFPYTTCLTLPAASSSRRRTSLRITPSLFIMDGRLLNTSDLFLRIDAALSAAHLPFLRHVAIVFEQETDFKWNREKERKCFPKLSVSRFRLKNWPAYIPTA</sequence>
<dbReference type="EMBL" id="JARKIF010000001">
    <property type="protein sequence ID" value="KAJ7651019.1"/>
    <property type="molecule type" value="Genomic_DNA"/>
</dbReference>
<accession>A0AAD7CKE5</accession>
<evidence type="ECO:0008006" key="3">
    <source>
        <dbReference type="Google" id="ProtNLM"/>
    </source>
</evidence>
<dbReference type="Proteomes" id="UP001221142">
    <property type="component" value="Unassembled WGS sequence"/>
</dbReference>
<dbReference type="AlphaFoldDB" id="A0AAD7CKE5"/>
<organism evidence="1 2">
    <name type="scientific">Roridomyces roridus</name>
    <dbReference type="NCBI Taxonomy" id="1738132"/>
    <lineage>
        <taxon>Eukaryota</taxon>
        <taxon>Fungi</taxon>
        <taxon>Dikarya</taxon>
        <taxon>Basidiomycota</taxon>
        <taxon>Agaricomycotina</taxon>
        <taxon>Agaricomycetes</taxon>
        <taxon>Agaricomycetidae</taxon>
        <taxon>Agaricales</taxon>
        <taxon>Marasmiineae</taxon>
        <taxon>Mycenaceae</taxon>
        <taxon>Roridomyces</taxon>
    </lineage>
</organism>
<proteinExistence type="predicted"/>
<comment type="caution">
    <text evidence="1">The sequence shown here is derived from an EMBL/GenBank/DDBJ whole genome shotgun (WGS) entry which is preliminary data.</text>
</comment>